<proteinExistence type="predicted"/>
<accession>A0A813LDN2</accession>
<gene>
    <name evidence="1" type="ORF">PGLA2088_LOCUS42958</name>
</gene>
<dbReference type="PROSITE" id="PS50096">
    <property type="entry name" value="IQ"/>
    <property type="match status" value="1"/>
</dbReference>
<feature type="non-terminal residue" evidence="1">
    <location>
        <position position="176"/>
    </location>
</feature>
<dbReference type="EMBL" id="CAJNNW010034563">
    <property type="protein sequence ID" value="CAE8723163.1"/>
    <property type="molecule type" value="Genomic_DNA"/>
</dbReference>
<evidence type="ECO:0000313" key="2">
    <source>
        <dbReference type="Proteomes" id="UP000626109"/>
    </source>
</evidence>
<protein>
    <submittedName>
        <fullName evidence="1">Uncharacterized protein</fullName>
    </submittedName>
</protein>
<comment type="caution">
    <text evidence="1">The sequence shown here is derived from an EMBL/GenBank/DDBJ whole genome shotgun (WGS) entry which is preliminary data.</text>
</comment>
<sequence>RVAAVPAFALSGRDVESCRRASLLDEWRAAWDFQAGDNQQMAGGCQMCALAAWCEALSSARSAPLVAYTRDERRSAAASGSSGGGSSGRVRDEVLFVLRRRRTFWASYLELCGAQHDSLSPWQPNGAVCRSAVFEMPVPGSERSRQGLLRRVQARWRGVLGRRRCQRLRLEKRCEA</sequence>
<organism evidence="1 2">
    <name type="scientific">Polarella glacialis</name>
    <name type="common">Dinoflagellate</name>
    <dbReference type="NCBI Taxonomy" id="89957"/>
    <lineage>
        <taxon>Eukaryota</taxon>
        <taxon>Sar</taxon>
        <taxon>Alveolata</taxon>
        <taxon>Dinophyceae</taxon>
        <taxon>Suessiales</taxon>
        <taxon>Suessiaceae</taxon>
        <taxon>Polarella</taxon>
    </lineage>
</organism>
<evidence type="ECO:0000313" key="1">
    <source>
        <dbReference type="EMBL" id="CAE8723163.1"/>
    </source>
</evidence>
<name>A0A813LDN2_POLGL</name>
<dbReference type="AlphaFoldDB" id="A0A813LDN2"/>
<dbReference type="Proteomes" id="UP000626109">
    <property type="component" value="Unassembled WGS sequence"/>
</dbReference>
<reference evidence="1" key="1">
    <citation type="submission" date="2021-02" db="EMBL/GenBank/DDBJ databases">
        <authorList>
            <person name="Dougan E. K."/>
            <person name="Rhodes N."/>
            <person name="Thang M."/>
            <person name="Chan C."/>
        </authorList>
    </citation>
    <scope>NUCLEOTIDE SEQUENCE</scope>
</reference>
<feature type="non-terminal residue" evidence="1">
    <location>
        <position position="1"/>
    </location>
</feature>